<reference evidence="2" key="1">
    <citation type="submission" date="2018-04" db="EMBL/GenBank/DDBJ databases">
        <authorList>
            <person name="Go L.Y."/>
            <person name="Mitchell J.A."/>
        </authorList>
    </citation>
    <scope>NUCLEOTIDE SEQUENCE</scope>
    <source>
        <strain evidence="2">ARTV</strain>
    </source>
</reference>
<protein>
    <submittedName>
        <fullName evidence="2">Uncharacterized protein</fullName>
    </submittedName>
</protein>
<sequence length="81" mass="9114">MALKAALNPSKPSQQQIPPSTKRHTLSLKRKVINRVEKAISIRPTKVYDAFDNCCLLIAALYTSRRFNKKPKSHFGFTANG</sequence>
<accession>A0A3B0M306</accession>
<evidence type="ECO:0000256" key="1">
    <source>
        <dbReference type="SAM" id="MobiDB-lite"/>
    </source>
</evidence>
<gene>
    <name evidence="2" type="ORF">ARTV_3078</name>
</gene>
<feature type="compositionally biased region" description="Low complexity" evidence="1">
    <location>
        <begin position="9"/>
        <end position="20"/>
    </location>
</feature>
<dbReference type="EMBL" id="UFQR01000024">
    <property type="protein sequence ID" value="SSW96593.1"/>
    <property type="molecule type" value="Genomic_DNA"/>
</dbReference>
<dbReference type="AlphaFoldDB" id="A0A3B0M306"/>
<organism evidence="2">
    <name type="scientific">Arsenophonus endosymbiont of Trialeurodes vaporariorum</name>
    <dbReference type="NCBI Taxonomy" id="235567"/>
    <lineage>
        <taxon>Bacteria</taxon>
        <taxon>Pseudomonadati</taxon>
        <taxon>Pseudomonadota</taxon>
        <taxon>Gammaproteobacteria</taxon>
        <taxon>Enterobacterales</taxon>
        <taxon>Morganellaceae</taxon>
        <taxon>Arsenophonus</taxon>
    </lineage>
</organism>
<proteinExistence type="predicted"/>
<name>A0A3B0M306_9GAMM</name>
<evidence type="ECO:0000313" key="2">
    <source>
        <dbReference type="EMBL" id="SSW96593.1"/>
    </source>
</evidence>
<feature type="region of interest" description="Disordered" evidence="1">
    <location>
        <begin position="1"/>
        <end position="26"/>
    </location>
</feature>